<proteinExistence type="inferred from homology"/>
<reference evidence="4 5" key="1">
    <citation type="journal article" date="2019" name="Int. J. Syst. Evol. Microbiol.">
        <title>The Global Catalogue of Microorganisms (GCM) 10K type strain sequencing project: providing services to taxonomists for standard genome sequencing and annotation.</title>
        <authorList>
            <consortium name="The Broad Institute Genomics Platform"/>
            <consortium name="The Broad Institute Genome Sequencing Center for Infectious Disease"/>
            <person name="Wu L."/>
            <person name="Ma J."/>
        </authorList>
    </citation>
    <scope>NUCLEOTIDE SEQUENCE [LARGE SCALE GENOMIC DNA]</scope>
    <source>
        <strain evidence="4 5">JCM 14234</strain>
    </source>
</reference>
<dbReference type="PANTHER" id="PTHR35527:SF2">
    <property type="entry name" value="HYDROLASE"/>
    <property type="match status" value="1"/>
</dbReference>
<accession>A0ABN3YBI1</accession>
<evidence type="ECO:0000256" key="1">
    <source>
        <dbReference type="ARBA" id="ARBA00006625"/>
    </source>
</evidence>
<comment type="caution">
    <text evidence="4">The sequence shown here is derived from an EMBL/GenBank/DDBJ whole genome shotgun (WGS) entry which is preliminary data.</text>
</comment>
<evidence type="ECO:0000256" key="2">
    <source>
        <dbReference type="ARBA" id="ARBA00022801"/>
    </source>
</evidence>
<keyword evidence="5" id="KW-1185">Reference proteome</keyword>
<dbReference type="PANTHER" id="PTHR35527">
    <property type="entry name" value="CHOLOYLGLYCINE HYDROLASE"/>
    <property type="match status" value="1"/>
</dbReference>
<feature type="domain" description="Choloylglycine hydrolase/NAAA C-terminal" evidence="3">
    <location>
        <begin position="2"/>
        <end position="323"/>
    </location>
</feature>
<dbReference type="Pfam" id="PF02275">
    <property type="entry name" value="CBAH"/>
    <property type="match status" value="1"/>
</dbReference>
<dbReference type="InterPro" id="IPR052193">
    <property type="entry name" value="Peptidase_C59"/>
</dbReference>
<name>A0ABN3YBI1_9ACTN</name>
<gene>
    <name evidence="4" type="ORF">GCM10010528_01320</name>
</gene>
<comment type="similarity">
    <text evidence="1">Belongs to the peptidase C59 family.</text>
</comment>
<dbReference type="GO" id="GO:0016787">
    <property type="term" value="F:hydrolase activity"/>
    <property type="evidence" value="ECO:0007669"/>
    <property type="project" value="UniProtKB-KW"/>
</dbReference>
<dbReference type="Proteomes" id="UP001501035">
    <property type="component" value="Unassembled WGS sequence"/>
</dbReference>
<dbReference type="RefSeq" id="WP_290703513.1">
    <property type="nucleotide sequence ID" value="NZ_BAAAVS010000001.1"/>
</dbReference>
<protein>
    <submittedName>
        <fullName evidence="4">Linear amide C-N hydrolase</fullName>
    </submittedName>
</protein>
<evidence type="ECO:0000313" key="4">
    <source>
        <dbReference type="EMBL" id="GAA3022983.1"/>
    </source>
</evidence>
<sequence>MCTGIRIKSKTGDYFWGRTMDLSFPMFGDDTGMPAAMNNLVVVTTVPAGIEVPSEATPWTSKYTTIGMGVKNTPVLFDGINEKGLAGDTQVLMEADYGSAADIAARKQTALLAEEFVTFVLTQYSTVAEIKADYEKFALVNEPYKALGQSISMTLHFSFVDPTGDGIVLEPVNDGAFKMYDFIGAMTNSPEYDWHLINVRNYIHLTNIDPNGPATLPTGYKLEPIEGGTGFGMFGLPGDYTAPSRMVRALNLSSYLRPFDSAEGIDQLYAAFRTVIVPPGLEHSGDNNPMSDYSQYWVGYDLTNQTLYIQSAVGLAISSKKLDAGAAKEITYQEVDLTDNVKVLA</sequence>
<dbReference type="Gene3D" id="3.60.60.10">
    <property type="entry name" value="Penicillin V Acylase, Chain A"/>
    <property type="match status" value="1"/>
</dbReference>
<dbReference type="InterPro" id="IPR029132">
    <property type="entry name" value="CBAH/NAAA_C"/>
</dbReference>
<organism evidence="4 5">
    <name type="scientific">Gordonia defluvii</name>
    <dbReference type="NCBI Taxonomy" id="283718"/>
    <lineage>
        <taxon>Bacteria</taxon>
        <taxon>Bacillati</taxon>
        <taxon>Actinomycetota</taxon>
        <taxon>Actinomycetes</taxon>
        <taxon>Mycobacteriales</taxon>
        <taxon>Gordoniaceae</taxon>
        <taxon>Gordonia</taxon>
    </lineage>
</organism>
<dbReference type="EMBL" id="BAAAVS010000001">
    <property type="protein sequence ID" value="GAA3022983.1"/>
    <property type="molecule type" value="Genomic_DNA"/>
</dbReference>
<dbReference type="InterPro" id="IPR029055">
    <property type="entry name" value="Ntn_hydrolases_N"/>
</dbReference>
<evidence type="ECO:0000259" key="3">
    <source>
        <dbReference type="Pfam" id="PF02275"/>
    </source>
</evidence>
<evidence type="ECO:0000313" key="5">
    <source>
        <dbReference type="Proteomes" id="UP001501035"/>
    </source>
</evidence>
<keyword evidence="2 4" id="KW-0378">Hydrolase</keyword>
<dbReference type="SUPFAM" id="SSF56235">
    <property type="entry name" value="N-terminal nucleophile aminohydrolases (Ntn hydrolases)"/>
    <property type="match status" value="1"/>
</dbReference>